<name>B4REI1_PHEZH</name>
<dbReference type="STRING" id="450851.PHZ_c0509"/>
<organism evidence="3 4">
    <name type="scientific">Phenylobacterium zucineum (strain HLK1)</name>
    <dbReference type="NCBI Taxonomy" id="450851"/>
    <lineage>
        <taxon>Bacteria</taxon>
        <taxon>Pseudomonadati</taxon>
        <taxon>Pseudomonadota</taxon>
        <taxon>Alphaproteobacteria</taxon>
        <taxon>Caulobacterales</taxon>
        <taxon>Caulobacteraceae</taxon>
        <taxon>Phenylobacterium</taxon>
    </lineage>
</organism>
<protein>
    <recommendedName>
        <fullName evidence="2">Activator of Hsp90 ATPase homologue 1/2-like C-terminal domain-containing protein</fullName>
    </recommendedName>
</protein>
<sequence length="148" mass="16505">MDSDDIETVIEIAASPEAVWRVMTDTALVWRWMGGFGFRPRVGHTFVMQPSRRRREAGDLTDAIPCRLEVLDPRRRLRFSWTYPGRPPTDVAIALTPIPGGVHVRLTHSGWDAFEAELEPAEVELAMLAIGEAWANEALPALKTLAEG</sequence>
<evidence type="ECO:0000256" key="1">
    <source>
        <dbReference type="ARBA" id="ARBA00006817"/>
    </source>
</evidence>
<dbReference type="Pfam" id="PF08327">
    <property type="entry name" value="AHSA1"/>
    <property type="match status" value="1"/>
</dbReference>
<dbReference type="EMBL" id="CP000747">
    <property type="protein sequence ID" value="ACG76923.1"/>
    <property type="molecule type" value="Genomic_DNA"/>
</dbReference>
<keyword evidence="4" id="KW-1185">Reference proteome</keyword>
<dbReference type="Proteomes" id="UP000001868">
    <property type="component" value="Chromosome"/>
</dbReference>
<dbReference type="KEGG" id="pzu:PHZ_c0509"/>
<gene>
    <name evidence="3" type="ordered locus">PHZ_c0509</name>
</gene>
<dbReference type="eggNOG" id="COG3832">
    <property type="taxonomic scope" value="Bacteria"/>
</dbReference>
<proteinExistence type="inferred from homology"/>
<dbReference type="HOGENOM" id="CLU_1757116_0_0_5"/>
<accession>B4REI1</accession>
<reference evidence="3 4" key="1">
    <citation type="journal article" date="2008" name="BMC Genomics">
        <title>Complete genome of Phenylobacterium zucineum - a novel facultative intracellular bacterium isolated from human erythroleukemia cell line K562.</title>
        <authorList>
            <person name="Luo Y."/>
            <person name="Xu X."/>
            <person name="Ding Z."/>
            <person name="Liu Z."/>
            <person name="Zhang B."/>
            <person name="Yan Z."/>
            <person name="Sun J."/>
            <person name="Hu S."/>
            <person name="Hu X."/>
        </authorList>
    </citation>
    <scope>NUCLEOTIDE SEQUENCE [LARGE SCALE GENOMIC DNA]</scope>
    <source>
        <strain evidence="3 4">HLK1</strain>
    </source>
</reference>
<dbReference type="CDD" id="cd07814">
    <property type="entry name" value="SRPBCC_CalC_Aha1-like"/>
    <property type="match status" value="1"/>
</dbReference>
<dbReference type="RefSeq" id="WP_012521071.1">
    <property type="nucleotide sequence ID" value="NC_011144.1"/>
</dbReference>
<dbReference type="SUPFAM" id="SSF55961">
    <property type="entry name" value="Bet v1-like"/>
    <property type="match status" value="1"/>
</dbReference>
<evidence type="ECO:0000259" key="2">
    <source>
        <dbReference type="Pfam" id="PF08327"/>
    </source>
</evidence>
<evidence type="ECO:0000313" key="3">
    <source>
        <dbReference type="EMBL" id="ACG76923.1"/>
    </source>
</evidence>
<dbReference type="InterPro" id="IPR013538">
    <property type="entry name" value="ASHA1/2-like_C"/>
</dbReference>
<dbReference type="InterPro" id="IPR023393">
    <property type="entry name" value="START-like_dom_sf"/>
</dbReference>
<dbReference type="Gene3D" id="3.30.530.20">
    <property type="match status" value="1"/>
</dbReference>
<feature type="domain" description="Activator of Hsp90 ATPase homologue 1/2-like C-terminal" evidence="2">
    <location>
        <begin position="14"/>
        <end position="119"/>
    </location>
</feature>
<evidence type="ECO:0000313" key="4">
    <source>
        <dbReference type="Proteomes" id="UP000001868"/>
    </source>
</evidence>
<dbReference type="AlphaFoldDB" id="B4REI1"/>
<comment type="similarity">
    <text evidence="1">Belongs to the AHA1 family.</text>
</comment>